<dbReference type="Proteomes" id="UP000834106">
    <property type="component" value="Chromosome 10"/>
</dbReference>
<dbReference type="SMART" id="SM00293">
    <property type="entry name" value="PWWP"/>
    <property type="match status" value="1"/>
</dbReference>
<organism evidence="7 8">
    <name type="scientific">Fraxinus pennsylvanica</name>
    <dbReference type="NCBI Taxonomy" id="56036"/>
    <lineage>
        <taxon>Eukaryota</taxon>
        <taxon>Viridiplantae</taxon>
        <taxon>Streptophyta</taxon>
        <taxon>Embryophyta</taxon>
        <taxon>Tracheophyta</taxon>
        <taxon>Spermatophyta</taxon>
        <taxon>Magnoliopsida</taxon>
        <taxon>eudicotyledons</taxon>
        <taxon>Gunneridae</taxon>
        <taxon>Pentapetalae</taxon>
        <taxon>asterids</taxon>
        <taxon>lamiids</taxon>
        <taxon>Lamiales</taxon>
        <taxon>Oleaceae</taxon>
        <taxon>Oleeae</taxon>
        <taxon>Fraxinus</taxon>
    </lineage>
</organism>
<feature type="region of interest" description="Disordered" evidence="5">
    <location>
        <begin position="1"/>
        <end position="83"/>
    </location>
</feature>
<evidence type="ECO:0000313" key="7">
    <source>
        <dbReference type="EMBL" id="CAI9769515.1"/>
    </source>
</evidence>
<evidence type="ECO:0000259" key="6">
    <source>
        <dbReference type="PROSITE" id="PS50812"/>
    </source>
</evidence>
<dbReference type="GO" id="GO:0035098">
    <property type="term" value="C:ESC/E(Z) complex"/>
    <property type="evidence" value="ECO:0007669"/>
    <property type="project" value="UniProtKB-ARBA"/>
</dbReference>
<dbReference type="EMBL" id="OU503045">
    <property type="protein sequence ID" value="CAI9769515.1"/>
    <property type="molecule type" value="Genomic_DNA"/>
</dbReference>
<feature type="region of interest" description="Disordered" evidence="5">
    <location>
        <begin position="865"/>
        <end position="884"/>
    </location>
</feature>
<keyword evidence="2" id="KW-0804">Transcription</keyword>
<evidence type="ECO:0000256" key="2">
    <source>
        <dbReference type="ARBA" id="ARBA00023163"/>
    </source>
</evidence>
<dbReference type="InterPro" id="IPR000313">
    <property type="entry name" value="PWWP_dom"/>
</dbReference>
<dbReference type="PANTHER" id="PTHR10688">
    <property type="entry name" value="PWWP DOMAIN-CONTAINING PROTEIN"/>
    <property type="match status" value="1"/>
</dbReference>
<evidence type="ECO:0000313" key="8">
    <source>
        <dbReference type="Proteomes" id="UP000834106"/>
    </source>
</evidence>
<feature type="compositionally biased region" description="Polar residues" evidence="5">
    <location>
        <begin position="62"/>
        <end position="80"/>
    </location>
</feature>
<feature type="compositionally biased region" description="Polar residues" evidence="5">
    <location>
        <begin position="405"/>
        <end position="417"/>
    </location>
</feature>
<feature type="domain" description="PWWP" evidence="6">
    <location>
        <begin position="146"/>
        <end position="207"/>
    </location>
</feature>
<feature type="compositionally biased region" description="Polar residues" evidence="5">
    <location>
        <begin position="1"/>
        <end position="11"/>
    </location>
</feature>
<accession>A0AAD1ZLQ3</accession>
<dbReference type="GO" id="GO:2000028">
    <property type="term" value="P:regulation of photoperiodism, flowering"/>
    <property type="evidence" value="ECO:0007669"/>
    <property type="project" value="UniProtKB-ARBA"/>
</dbReference>
<feature type="region of interest" description="Disordered" evidence="5">
    <location>
        <begin position="400"/>
        <end position="422"/>
    </location>
</feature>
<comment type="similarity">
    <text evidence="4">Belongs to the PDP family.</text>
</comment>
<keyword evidence="8" id="KW-1185">Reference proteome</keyword>
<evidence type="ECO:0000256" key="3">
    <source>
        <dbReference type="ARBA" id="ARBA00023242"/>
    </source>
</evidence>
<dbReference type="InterPro" id="IPR052657">
    <property type="entry name" value="PDP_family_Arabidopsis"/>
</dbReference>
<dbReference type="FunFam" id="2.30.30.140:FF:000115">
    <property type="entry name" value="Tudor/PWWP/MBT superfamily protein"/>
    <property type="match status" value="1"/>
</dbReference>
<dbReference type="CDD" id="cd05162">
    <property type="entry name" value="PWWP"/>
    <property type="match status" value="1"/>
</dbReference>
<reference evidence="7" key="1">
    <citation type="submission" date="2023-05" db="EMBL/GenBank/DDBJ databases">
        <authorList>
            <person name="Huff M."/>
        </authorList>
    </citation>
    <scope>NUCLEOTIDE SEQUENCE</scope>
</reference>
<dbReference type="AlphaFoldDB" id="A0AAD1ZLQ3"/>
<evidence type="ECO:0000256" key="4">
    <source>
        <dbReference type="ARBA" id="ARBA00060746"/>
    </source>
</evidence>
<protein>
    <recommendedName>
        <fullName evidence="6">PWWP domain-containing protein</fullName>
    </recommendedName>
</protein>
<name>A0AAD1ZLQ3_9LAMI</name>
<dbReference type="PANTHER" id="PTHR10688:SF5">
    <property type="entry name" value="PWWP DOMAIN-CONTAINING PROTEIN 1-RELATED"/>
    <property type="match status" value="1"/>
</dbReference>
<keyword evidence="3" id="KW-0539">Nucleus</keyword>
<dbReference type="PROSITE" id="PS50812">
    <property type="entry name" value="PWWP"/>
    <property type="match status" value="1"/>
</dbReference>
<dbReference type="Pfam" id="PF00855">
    <property type="entry name" value="PWWP"/>
    <property type="match status" value="1"/>
</dbReference>
<dbReference type="SUPFAM" id="SSF63748">
    <property type="entry name" value="Tudor/PWWP/MBT"/>
    <property type="match status" value="1"/>
</dbReference>
<dbReference type="Gene3D" id="2.30.30.140">
    <property type="match status" value="1"/>
</dbReference>
<proteinExistence type="inferred from homology"/>
<keyword evidence="1" id="KW-0805">Transcription regulation</keyword>
<gene>
    <name evidence="7" type="ORF">FPE_LOCUS16775</name>
</gene>
<evidence type="ECO:0000256" key="1">
    <source>
        <dbReference type="ARBA" id="ARBA00023015"/>
    </source>
</evidence>
<dbReference type="GO" id="GO:0006355">
    <property type="term" value="P:regulation of DNA-templated transcription"/>
    <property type="evidence" value="ECO:0007669"/>
    <property type="project" value="UniProtKB-ARBA"/>
</dbReference>
<evidence type="ECO:0000256" key="5">
    <source>
        <dbReference type="SAM" id="MobiDB-lite"/>
    </source>
</evidence>
<sequence length="1011" mass="110753">MISTMSTNKNGLSDGKDEDAVEDEHKVGFTSSSSGALGGGDAGLNPGRPSEEARVSGGSAGKSEQATFSDVLNESRVTNVKNEENKSVDAYRVSENQDSCSIPTDSWDDKNKMPIGMEADYDSLLSGFDEFVANGNGEAVGNGYQVGDMVWGKVKSHPWWPGFIHNEAFATPSVRRTKHEGHVLVAFFGDGSYGWFEPAELIPFEKNFAEKSRQTLSRTFLKAVEEAVDEVSRRRGLGLICRCRNKFNLWPTGVEGYFIADVAGYEPSAVYPASQIEKARGSFLPREMLTFVQQLALKPLSDEYWMLDFIKNKATVLGFRKALFEEYDETYVQAFGTEFVRPARPTKPPVMDSSKDPLSGRLVIAEALGKEKSSAKPIRIKDQIEKERYLFKRRDTPNEFKAKKASSTQVGSSSQPLSEDGSHVSGIVDYSGMSEHVHQTPDTSVSEGLDLPTSHQFSAEDLHKKKLQDVCSGPKKLLDNGAKKAKVRKRPAGEISTENPVLTEKKKKRKNEIGIRVNHVQIPGVLDNSGAAPVRVSGTSAQVSLGEKSQLPSMETWQAVGIGDAEFELAVLLNDLQALALNPFHGVERRSPAIIKQVLSKFRSLVYQKSLALSAPAENDLNEARASKLPAARSPIISAENIKEVSTVKPVKPLVTHDDLGKVGKKRGPSDRLEEIASKKKKRFDDVKSLVAEKKAAQKAIDIQRGDVKEPGAEIVSLTSKKAIKMESSKRIEQQPTRAADRAMLVMKFPQGGALPSIAELKAKFARFGPLDHSSTRVFWKSYTCRVVYQSKVHAQAALKFAAGSNNLFGNTNVRCYIREGQESEQAKVQKDDSSIVASQQTKDNVAEQRVAAKLSLPLNQQPPAQLKSCLKKSSGDEGGSGRSTRVKFVLGGDETQLLSGNENTNIIPTFPEVAASTRSVDLSSKNFAKIISHSANANPLTSNQFQNLRSNMPFSEQVSASFNVPPAPHISIIPRTNNDIAQQMINLLIKCNDVVTNLRETLGYVPYHPL</sequence>